<protein>
    <recommendedName>
        <fullName evidence="2">4Fe4S-binding SPASM domain-containing protein</fullName>
    </recommendedName>
</protein>
<feature type="non-terminal residue" evidence="1">
    <location>
        <position position="69"/>
    </location>
</feature>
<dbReference type="InterPro" id="IPR058240">
    <property type="entry name" value="rSAM_sf"/>
</dbReference>
<dbReference type="EMBL" id="BARS01059034">
    <property type="protein sequence ID" value="GAG42511.1"/>
    <property type="molecule type" value="Genomic_DNA"/>
</dbReference>
<proteinExistence type="predicted"/>
<dbReference type="SUPFAM" id="SSF102114">
    <property type="entry name" value="Radical SAM enzymes"/>
    <property type="match status" value="1"/>
</dbReference>
<accession>X0Z1K3</accession>
<feature type="non-terminal residue" evidence="1">
    <location>
        <position position="1"/>
    </location>
</feature>
<comment type="caution">
    <text evidence="1">The sequence shown here is derived from an EMBL/GenBank/DDBJ whole genome shotgun (WGS) entry which is preliminary data.</text>
</comment>
<organism evidence="1">
    <name type="scientific">marine sediment metagenome</name>
    <dbReference type="NCBI Taxonomy" id="412755"/>
    <lineage>
        <taxon>unclassified sequences</taxon>
        <taxon>metagenomes</taxon>
        <taxon>ecological metagenomes</taxon>
    </lineage>
</organism>
<evidence type="ECO:0000313" key="1">
    <source>
        <dbReference type="EMBL" id="GAG42511.1"/>
    </source>
</evidence>
<reference evidence="1" key="1">
    <citation type="journal article" date="2014" name="Front. Microbiol.">
        <title>High frequency of phylogenetically diverse reductive dehalogenase-homologous genes in deep subseafloor sedimentary metagenomes.</title>
        <authorList>
            <person name="Kawai M."/>
            <person name="Futagami T."/>
            <person name="Toyoda A."/>
            <person name="Takaki Y."/>
            <person name="Nishi S."/>
            <person name="Hori S."/>
            <person name="Arai W."/>
            <person name="Tsubouchi T."/>
            <person name="Morono Y."/>
            <person name="Uchiyama I."/>
            <person name="Ito T."/>
            <person name="Fujiyama A."/>
            <person name="Inagaki F."/>
            <person name="Takami H."/>
        </authorList>
    </citation>
    <scope>NUCLEOTIDE SEQUENCE</scope>
    <source>
        <strain evidence="1">Expedition CK06-06</strain>
    </source>
</reference>
<dbReference type="AlphaFoldDB" id="X0Z1K3"/>
<evidence type="ECO:0008006" key="2">
    <source>
        <dbReference type="Google" id="ProtNLM"/>
    </source>
</evidence>
<name>X0Z1K3_9ZZZZ</name>
<gene>
    <name evidence="1" type="ORF">S01H1_85752</name>
</gene>
<sequence length="69" mass="7857">SSILVKPVCAPQYLRVFSQQLKKDGNEEIEKTFQSFGHFTRFRRGCIAGSSYVRVNPFGEVTPCPYIDL</sequence>